<keyword evidence="9" id="KW-1185">Reference proteome</keyword>
<proteinExistence type="predicted"/>
<dbReference type="SUPFAM" id="SSF81321">
    <property type="entry name" value="Family A G protein-coupled receptor-like"/>
    <property type="match status" value="1"/>
</dbReference>
<evidence type="ECO:0000256" key="6">
    <source>
        <dbReference type="SAM" id="Phobius"/>
    </source>
</evidence>
<keyword evidence="2 6" id="KW-0812">Transmembrane</keyword>
<feature type="domain" description="G-protein coupled receptors family 2 profile 2" evidence="7">
    <location>
        <begin position="4"/>
        <end position="153"/>
    </location>
</feature>
<sequence length="407" mass="44636">MTAYEVVSRASSGISIVGAAFIVVTFLLFPTLRRPMNRLIFYASAGNIVLYIFYCIGTAGIPAPGRSMALCRVQAFSIQTFSTSAMLFTMAMAINVYLIFFRKWAPSELRRLEPLYLGVTYGFTILHSLVFLILDVAPSQSGIYGPANLWCWVTQDYQWIRFTFGYGITWVGCVVITVIYVATGAKILRQNLELKHGNYALDTPVTVLQVGNPFQPTGQPILCVTEVQVTSTLREPVSPSSSAADFAAQVHDGKNPQEEISANRNAQSHEKELEVSQDDVPGRMPCPANDISHPSPVRSSADSMALGGREVADRHGKSHDLQSKTNLQGQHQGGSQSTLTDPNSGSPFSARLRLPWTLKKTNKSRDPRAAHSREAAMAYCKMSVLMFVSLILVWVRCFSSPDAAIAS</sequence>
<evidence type="ECO:0000256" key="4">
    <source>
        <dbReference type="ARBA" id="ARBA00023136"/>
    </source>
</evidence>
<protein>
    <recommendedName>
        <fullName evidence="7">G-protein coupled receptors family 2 profile 2 domain-containing protein</fullName>
    </recommendedName>
</protein>
<dbReference type="PROSITE" id="PS50261">
    <property type="entry name" value="G_PROTEIN_RECEP_F2_4"/>
    <property type="match status" value="1"/>
</dbReference>
<evidence type="ECO:0000256" key="3">
    <source>
        <dbReference type="ARBA" id="ARBA00022989"/>
    </source>
</evidence>
<feature type="transmembrane region" description="Helical" evidence="6">
    <location>
        <begin position="159"/>
        <end position="182"/>
    </location>
</feature>
<dbReference type="Proteomes" id="UP000774617">
    <property type="component" value="Unassembled WGS sequence"/>
</dbReference>
<dbReference type="Gene3D" id="1.20.1070.10">
    <property type="entry name" value="Rhodopsin 7-helix transmembrane proteins"/>
    <property type="match status" value="1"/>
</dbReference>
<dbReference type="PANTHER" id="PTHR23112">
    <property type="entry name" value="G PROTEIN-COUPLED RECEPTOR 157-RELATED"/>
    <property type="match status" value="1"/>
</dbReference>
<dbReference type="InterPro" id="IPR017981">
    <property type="entry name" value="GPCR_2-like_7TM"/>
</dbReference>
<feature type="transmembrane region" description="Helical" evidence="6">
    <location>
        <begin position="81"/>
        <end position="102"/>
    </location>
</feature>
<accession>A0ABQ8FV90</accession>
<name>A0ABQ8FV90_9PEZI</name>
<dbReference type="PRINTS" id="PR02001">
    <property type="entry name" value="GCR1CAMPR"/>
</dbReference>
<keyword evidence="4 6" id="KW-0472">Membrane</keyword>
<evidence type="ECO:0000259" key="7">
    <source>
        <dbReference type="PROSITE" id="PS50261"/>
    </source>
</evidence>
<feature type="compositionally biased region" description="Polar residues" evidence="5">
    <location>
        <begin position="323"/>
        <end position="347"/>
    </location>
</feature>
<dbReference type="PANTHER" id="PTHR23112:SF0">
    <property type="entry name" value="TRANSMEMBRANE PROTEIN 116"/>
    <property type="match status" value="1"/>
</dbReference>
<evidence type="ECO:0000313" key="9">
    <source>
        <dbReference type="Proteomes" id="UP000774617"/>
    </source>
</evidence>
<feature type="transmembrane region" description="Helical" evidence="6">
    <location>
        <begin position="12"/>
        <end position="32"/>
    </location>
</feature>
<evidence type="ECO:0000313" key="8">
    <source>
        <dbReference type="EMBL" id="KAH7028613.1"/>
    </source>
</evidence>
<dbReference type="EMBL" id="JAGTJR010000048">
    <property type="protein sequence ID" value="KAH7028613.1"/>
    <property type="molecule type" value="Genomic_DNA"/>
</dbReference>
<evidence type="ECO:0000256" key="5">
    <source>
        <dbReference type="SAM" id="MobiDB-lite"/>
    </source>
</evidence>
<evidence type="ECO:0000256" key="1">
    <source>
        <dbReference type="ARBA" id="ARBA00004141"/>
    </source>
</evidence>
<dbReference type="InterPro" id="IPR022343">
    <property type="entry name" value="GCR1-cAMP_receptor"/>
</dbReference>
<organism evidence="8 9">
    <name type="scientific">Macrophomina phaseolina</name>
    <dbReference type="NCBI Taxonomy" id="35725"/>
    <lineage>
        <taxon>Eukaryota</taxon>
        <taxon>Fungi</taxon>
        <taxon>Dikarya</taxon>
        <taxon>Ascomycota</taxon>
        <taxon>Pezizomycotina</taxon>
        <taxon>Dothideomycetes</taxon>
        <taxon>Dothideomycetes incertae sedis</taxon>
        <taxon>Botryosphaeriales</taxon>
        <taxon>Botryosphaeriaceae</taxon>
        <taxon>Macrophomina</taxon>
    </lineage>
</organism>
<feature type="region of interest" description="Disordered" evidence="5">
    <location>
        <begin position="235"/>
        <end position="370"/>
    </location>
</feature>
<feature type="transmembrane region" description="Helical" evidence="6">
    <location>
        <begin position="375"/>
        <end position="395"/>
    </location>
</feature>
<gene>
    <name evidence="8" type="ORF">B0J12DRAFT_327711</name>
</gene>
<dbReference type="Pfam" id="PF05462">
    <property type="entry name" value="Dicty_CAR"/>
    <property type="match status" value="1"/>
</dbReference>
<feature type="compositionally biased region" description="Basic and acidic residues" evidence="5">
    <location>
        <begin position="310"/>
        <end position="322"/>
    </location>
</feature>
<evidence type="ECO:0000256" key="2">
    <source>
        <dbReference type="ARBA" id="ARBA00022692"/>
    </source>
</evidence>
<comment type="caution">
    <text evidence="8">The sequence shown here is derived from an EMBL/GenBank/DDBJ whole genome shotgun (WGS) entry which is preliminary data.</text>
</comment>
<feature type="transmembrane region" description="Helical" evidence="6">
    <location>
        <begin position="114"/>
        <end position="134"/>
    </location>
</feature>
<keyword evidence="3 6" id="KW-1133">Transmembrane helix</keyword>
<feature type="transmembrane region" description="Helical" evidence="6">
    <location>
        <begin position="39"/>
        <end position="61"/>
    </location>
</feature>
<reference evidence="8 9" key="1">
    <citation type="journal article" date="2021" name="Nat. Commun.">
        <title>Genetic determinants of endophytism in the Arabidopsis root mycobiome.</title>
        <authorList>
            <person name="Mesny F."/>
            <person name="Miyauchi S."/>
            <person name="Thiergart T."/>
            <person name="Pickel B."/>
            <person name="Atanasova L."/>
            <person name="Karlsson M."/>
            <person name="Huettel B."/>
            <person name="Barry K.W."/>
            <person name="Haridas S."/>
            <person name="Chen C."/>
            <person name="Bauer D."/>
            <person name="Andreopoulos W."/>
            <person name="Pangilinan J."/>
            <person name="LaButti K."/>
            <person name="Riley R."/>
            <person name="Lipzen A."/>
            <person name="Clum A."/>
            <person name="Drula E."/>
            <person name="Henrissat B."/>
            <person name="Kohler A."/>
            <person name="Grigoriev I.V."/>
            <person name="Martin F.M."/>
            <person name="Hacquard S."/>
        </authorList>
    </citation>
    <scope>NUCLEOTIDE SEQUENCE [LARGE SCALE GENOMIC DNA]</scope>
    <source>
        <strain evidence="8 9">MPI-SDFR-AT-0080</strain>
    </source>
</reference>
<comment type="subcellular location">
    <subcellularLocation>
        <location evidence="1">Membrane</location>
        <topology evidence="1">Multi-pass membrane protein</topology>
    </subcellularLocation>
</comment>